<organism evidence="1 2">
    <name type="scientific">Portibacter lacus</name>
    <dbReference type="NCBI Taxonomy" id="1099794"/>
    <lineage>
        <taxon>Bacteria</taxon>
        <taxon>Pseudomonadati</taxon>
        <taxon>Bacteroidota</taxon>
        <taxon>Saprospiria</taxon>
        <taxon>Saprospirales</taxon>
        <taxon>Haliscomenobacteraceae</taxon>
        <taxon>Portibacter</taxon>
    </lineage>
</organism>
<comment type="caution">
    <text evidence="1">The sequence shown here is derived from an EMBL/GenBank/DDBJ whole genome shotgun (WGS) entry which is preliminary data.</text>
</comment>
<reference evidence="1" key="1">
    <citation type="journal article" date="2014" name="Int. J. Syst. Evol. Microbiol.">
        <title>Complete genome sequence of Corynebacterium casei LMG S-19264T (=DSM 44701T), isolated from a smear-ripened cheese.</title>
        <authorList>
            <consortium name="US DOE Joint Genome Institute (JGI-PGF)"/>
            <person name="Walter F."/>
            <person name="Albersmeier A."/>
            <person name="Kalinowski J."/>
            <person name="Ruckert C."/>
        </authorList>
    </citation>
    <scope>NUCLEOTIDE SEQUENCE</scope>
    <source>
        <strain evidence="1">NBRC 108769</strain>
    </source>
</reference>
<dbReference type="EMBL" id="BSOH01000005">
    <property type="protein sequence ID" value="GLR16285.1"/>
    <property type="molecule type" value="Genomic_DNA"/>
</dbReference>
<dbReference type="Proteomes" id="UP001156666">
    <property type="component" value="Unassembled WGS sequence"/>
</dbReference>
<dbReference type="AlphaFoldDB" id="A0AA37SM31"/>
<gene>
    <name evidence="1" type="ORF">GCM10007940_09000</name>
</gene>
<name>A0AA37SM31_9BACT</name>
<reference evidence="1" key="2">
    <citation type="submission" date="2023-01" db="EMBL/GenBank/DDBJ databases">
        <title>Draft genome sequence of Portibacter lacus strain NBRC 108769.</title>
        <authorList>
            <person name="Sun Q."/>
            <person name="Mori K."/>
        </authorList>
    </citation>
    <scope>NUCLEOTIDE SEQUENCE</scope>
    <source>
        <strain evidence="1">NBRC 108769</strain>
    </source>
</reference>
<protein>
    <submittedName>
        <fullName evidence="1">Uncharacterized protein</fullName>
    </submittedName>
</protein>
<dbReference type="RefSeq" id="WP_235293086.1">
    <property type="nucleotide sequence ID" value="NZ_BSOH01000005.1"/>
</dbReference>
<evidence type="ECO:0000313" key="1">
    <source>
        <dbReference type="EMBL" id="GLR16285.1"/>
    </source>
</evidence>
<proteinExistence type="predicted"/>
<accession>A0AA37SM31</accession>
<keyword evidence="2" id="KW-1185">Reference proteome</keyword>
<evidence type="ECO:0000313" key="2">
    <source>
        <dbReference type="Proteomes" id="UP001156666"/>
    </source>
</evidence>
<sequence length="162" mass="18302">MFRYIPYIFVLFIFHSCINAPDYPDEPVIEYVGISKTTLNQNSLNTDSLFVTFSFTDGDGDLGHNPEDTTRNIFIKDLRTGNFQDKFKSPYIPEEGIGNGITGEIQLLLYTTCCIFPNNIPPCSAPQEFPLDTVTYEITIMDRSGNLSNKIVTEPIIVRCIN</sequence>